<evidence type="ECO:0000313" key="2">
    <source>
        <dbReference type="Proteomes" id="UP000182466"/>
    </source>
</evidence>
<dbReference type="RefSeq" id="WP_139236483.1">
    <property type="nucleotide sequence ID" value="NZ_FPAW01000023.1"/>
</dbReference>
<sequence>MTQRTRVEKLEMARPGVGDARTVFRVLFRPGPTAPIRCGALARTLSGVVYPHGNETEEEFQSRIIEEKRAGKRNDYL</sequence>
<reference evidence="1 2" key="1">
    <citation type="submission" date="2016-10" db="EMBL/GenBank/DDBJ databases">
        <authorList>
            <person name="de Groot N.N."/>
        </authorList>
    </citation>
    <scope>NUCLEOTIDE SEQUENCE [LARGE SCALE GENOMIC DNA]</scope>
    <source>
        <strain evidence="1 2">CGMCC 1.10959</strain>
    </source>
</reference>
<name>A0A1I7D558_9RHOB</name>
<evidence type="ECO:0000313" key="1">
    <source>
        <dbReference type="EMBL" id="SFU06819.1"/>
    </source>
</evidence>
<dbReference type="EMBL" id="FPAW01000023">
    <property type="protein sequence ID" value="SFU06819.1"/>
    <property type="molecule type" value="Genomic_DNA"/>
</dbReference>
<dbReference type="Proteomes" id="UP000182466">
    <property type="component" value="Unassembled WGS sequence"/>
</dbReference>
<protein>
    <submittedName>
        <fullName evidence="1">Uncharacterized protein</fullName>
    </submittedName>
</protein>
<dbReference type="STRING" id="999627.SAMN05216236_12310"/>
<gene>
    <name evidence="1" type="ORF">SAMN05216236_12310</name>
</gene>
<dbReference type="AlphaFoldDB" id="A0A1I7D558"/>
<organism evidence="1 2">
    <name type="scientific">Sedimentitalea nanhaiensis</name>
    <dbReference type="NCBI Taxonomy" id="999627"/>
    <lineage>
        <taxon>Bacteria</taxon>
        <taxon>Pseudomonadati</taxon>
        <taxon>Pseudomonadota</taxon>
        <taxon>Alphaproteobacteria</taxon>
        <taxon>Rhodobacterales</taxon>
        <taxon>Paracoccaceae</taxon>
        <taxon>Sedimentitalea</taxon>
    </lineage>
</organism>
<accession>A0A1I7D558</accession>
<keyword evidence="2" id="KW-1185">Reference proteome</keyword>
<proteinExistence type="predicted"/>